<dbReference type="RefSeq" id="XP_029758785.1">
    <property type="nucleotide sequence ID" value="XM_029910173.1"/>
</dbReference>
<gene>
    <name evidence="1" type="ORF">M438DRAFT_54525</name>
</gene>
<dbReference type="OrthoDB" id="2959714at2759"/>
<dbReference type="Proteomes" id="UP000030706">
    <property type="component" value="Unassembled WGS sequence"/>
</dbReference>
<evidence type="ECO:0000313" key="2">
    <source>
        <dbReference type="Proteomes" id="UP000030706"/>
    </source>
</evidence>
<keyword evidence="2" id="KW-1185">Reference proteome</keyword>
<organism evidence="1 2">
    <name type="scientific">Aureobasidium pullulans EXF-150</name>
    <dbReference type="NCBI Taxonomy" id="1043002"/>
    <lineage>
        <taxon>Eukaryota</taxon>
        <taxon>Fungi</taxon>
        <taxon>Dikarya</taxon>
        <taxon>Ascomycota</taxon>
        <taxon>Pezizomycotina</taxon>
        <taxon>Dothideomycetes</taxon>
        <taxon>Dothideomycetidae</taxon>
        <taxon>Dothideales</taxon>
        <taxon>Saccotheciaceae</taxon>
        <taxon>Aureobasidium</taxon>
    </lineage>
</organism>
<protein>
    <submittedName>
        <fullName evidence="1">Uncharacterized protein</fullName>
    </submittedName>
</protein>
<accession>A0A074XB78</accession>
<proteinExistence type="predicted"/>
<dbReference type="GeneID" id="40752479"/>
<name>A0A074XB78_AURPU</name>
<sequence length="256" mass="29873">MNSLTNDPSIFDGVHEILACHNHPFILVGPRAVRWMGINAPLDPACDIVLRKNQFIRIVTHLANHKDWKITDMRHEDPNLGYSFRHDPIFAEADALLERKCWTDDGVNARYLRIWSDETLHLNIRSRSQLVRVPDIHTRKPVLVEMDHHPCRHRDDDVWFGPDTMNMAMESSPLPFNLPRRGLPYRNYRVYIPTIPAYWDALVAQKEQDDKRGLRKSASRQMNLLFRYLLRDLWNAMKEAESDQEVSGEESAKVAV</sequence>
<reference evidence="1 2" key="1">
    <citation type="journal article" date="2014" name="BMC Genomics">
        <title>Genome sequencing of four Aureobasidium pullulans varieties: biotechnological potential, stress tolerance, and description of new species.</title>
        <authorList>
            <person name="Gostin Ar C."/>
            <person name="Ohm R.A."/>
            <person name="Kogej T."/>
            <person name="Sonjak S."/>
            <person name="Turk M."/>
            <person name="Zajc J."/>
            <person name="Zalar P."/>
            <person name="Grube M."/>
            <person name="Sun H."/>
            <person name="Han J."/>
            <person name="Sharma A."/>
            <person name="Chiniquy J."/>
            <person name="Ngan C.Y."/>
            <person name="Lipzen A."/>
            <person name="Barry K."/>
            <person name="Grigoriev I.V."/>
            <person name="Gunde-Cimerman N."/>
        </authorList>
    </citation>
    <scope>NUCLEOTIDE SEQUENCE [LARGE SCALE GENOMIC DNA]</scope>
    <source>
        <strain evidence="1 2">EXF-150</strain>
    </source>
</reference>
<evidence type="ECO:0000313" key="1">
    <source>
        <dbReference type="EMBL" id="KEQ82598.1"/>
    </source>
</evidence>
<dbReference type="AlphaFoldDB" id="A0A074XB78"/>
<dbReference type="EMBL" id="KL584987">
    <property type="protein sequence ID" value="KEQ82598.1"/>
    <property type="molecule type" value="Genomic_DNA"/>
</dbReference>
<dbReference type="HOGENOM" id="CLU_1085794_0_0_1"/>